<proteinExistence type="predicted"/>
<evidence type="ECO:0000313" key="2">
    <source>
        <dbReference type="Proteomes" id="UP000501690"/>
    </source>
</evidence>
<keyword evidence="2" id="KW-1185">Reference proteome</keyword>
<organism evidence="1 2">
    <name type="scientific">Vigna unguiculata</name>
    <name type="common">Cowpea</name>
    <dbReference type="NCBI Taxonomy" id="3917"/>
    <lineage>
        <taxon>Eukaryota</taxon>
        <taxon>Viridiplantae</taxon>
        <taxon>Streptophyta</taxon>
        <taxon>Embryophyta</taxon>
        <taxon>Tracheophyta</taxon>
        <taxon>Spermatophyta</taxon>
        <taxon>Magnoliopsida</taxon>
        <taxon>eudicotyledons</taxon>
        <taxon>Gunneridae</taxon>
        <taxon>Pentapetalae</taxon>
        <taxon>rosids</taxon>
        <taxon>fabids</taxon>
        <taxon>Fabales</taxon>
        <taxon>Fabaceae</taxon>
        <taxon>Papilionoideae</taxon>
        <taxon>50 kb inversion clade</taxon>
        <taxon>NPAAA clade</taxon>
        <taxon>indigoferoid/millettioid clade</taxon>
        <taxon>Phaseoleae</taxon>
        <taxon>Vigna</taxon>
    </lineage>
</organism>
<protein>
    <submittedName>
        <fullName evidence="1">Uncharacterized protein</fullName>
    </submittedName>
</protein>
<reference evidence="1 2" key="1">
    <citation type="submission" date="2019-04" db="EMBL/GenBank/DDBJ databases">
        <title>An improved genome assembly and genetic linkage map for asparagus bean, Vigna unguiculata ssp. sesquipedialis.</title>
        <authorList>
            <person name="Xia Q."/>
            <person name="Zhang R."/>
            <person name="Dong Y."/>
        </authorList>
    </citation>
    <scope>NUCLEOTIDE SEQUENCE [LARGE SCALE GENOMIC DNA]</scope>
    <source>
        <tissue evidence="1">Leaf</tissue>
    </source>
</reference>
<dbReference type="EMBL" id="CP039352">
    <property type="protein sequence ID" value="QCE04341.1"/>
    <property type="molecule type" value="Genomic_DNA"/>
</dbReference>
<gene>
    <name evidence="1" type="ORF">DEO72_LG8g2377</name>
</gene>
<dbReference type="Proteomes" id="UP000501690">
    <property type="component" value="Linkage Group LG8"/>
</dbReference>
<accession>A0A4D6MUP3</accession>
<evidence type="ECO:0000313" key="1">
    <source>
        <dbReference type="EMBL" id="QCE04341.1"/>
    </source>
</evidence>
<dbReference type="AlphaFoldDB" id="A0A4D6MUP3"/>
<name>A0A4D6MUP3_VIGUN</name>
<sequence length="209" mass="23451">MHCLAALASPPSANVVDSGTRRMELAKVVFLRGHKDAWCLAVCVPCQAVWKRVSPGGSRAVPCDIVEAEGVKHVTFLELWLEMTSLELWMGMAEEHEELLRCGSGWRVLSVDADNDTDHHRRFHRRQHLYSFLLPQCTSHHCSLQVMTSPASRSVKAASDDANRYQKRHRPSRCFKLLEPLLTRATLDSEATPPSLTVVPPTMIEVDIT</sequence>